<dbReference type="InterPro" id="IPR003346">
    <property type="entry name" value="Transposase_20"/>
</dbReference>
<dbReference type="AlphaFoldDB" id="A0A1M6I7E8"/>
<keyword evidence="4" id="KW-1185">Reference proteome</keyword>
<feature type="domain" description="Transposase IS116/IS110/IS902 C-terminal" evidence="2">
    <location>
        <begin position="298"/>
        <end position="382"/>
    </location>
</feature>
<dbReference type="InterPro" id="IPR002525">
    <property type="entry name" value="Transp_IS110-like_N"/>
</dbReference>
<dbReference type="InterPro" id="IPR047650">
    <property type="entry name" value="Transpos_IS110"/>
</dbReference>
<dbReference type="Proteomes" id="UP000184301">
    <property type="component" value="Unassembled WGS sequence"/>
</dbReference>
<dbReference type="PANTHER" id="PTHR33055">
    <property type="entry name" value="TRANSPOSASE FOR INSERTION SEQUENCE ELEMENT IS1111A"/>
    <property type="match status" value="1"/>
</dbReference>
<organism evidence="3 4">
    <name type="scientific">Hespellia stercorisuis DSM 15480</name>
    <dbReference type="NCBI Taxonomy" id="1121950"/>
    <lineage>
        <taxon>Bacteria</taxon>
        <taxon>Bacillati</taxon>
        <taxon>Bacillota</taxon>
        <taxon>Clostridia</taxon>
        <taxon>Lachnospirales</taxon>
        <taxon>Lachnospiraceae</taxon>
        <taxon>Hespellia</taxon>
    </lineage>
</organism>
<dbReference type="GO" id="GO:0006313">
    <property type="term" value="P:DNA transposition"/>
    <property type="evidence" value="ECO:0007669"/>
    <property type="project" value="InterPro"/>
</dbReference>
<dbReference type="GO" id="GO:0004803">
    <property type="term" value="F:transposase activity"/>
    <property type="evidence" value="ECO:0007669"/>
    <property type="project" value="InterPro"/>
</dbReference>
<dbReference type="PANTHER" id="PTHR33055:SF15">
    <property type="entry name" value="TRANSPOSASE-RELATED"/>
    <property type="match status" value="1"/>
</dbReference>
<dbReference type="RefSeq" id="WP_073104176.1">
    <property type="nucleotide sequence ID" value="NZ_FQZY01000006.1"/>
</dbReference>
<evidence type="ECO:0000259" key="2">
    <source>
        <dbReference type="Pfam" id="PF02371"/>
    </source>
</evidence>
<dbReference type="GO" id="GO:0003677">
    <property type="term" value="F:DNA binding"/>
    <property type="evidence" value="ECO:0007669"/>
    <property type="project" value="InterPro"/>
</dbReference>
<dbReference type="EMBL" id="FQZY01000006">
    <property type="protein sequence ID" value="SHJ30316.1"/>
    <property type="molecule type" value="Genomic_DNA"/>
</dbReference>
<proteinExistence type="predicted"/>
<name>A0A1M6I7E8_9FIRM</name>
<sequence length="433" mass="48896">MIKINYMSTLFVGIDVSSKSNVVCAIDFDENKYISSSFKNNQPGAEELSIMIADCMAHHKNLNTVVATLESTSVYSVHIANFLSTCETLMPYKPYVFCVNPKMTANYRKSYIGMDKTDPLDAYLIADFARCGRIKKCEPWRGSQFLALKRLTRHRLHLAECITREKTYMVSNLYLKFSELQLLDGDSQPFSNLYGATSSAVLMEYLSPQEIMDSSEEELLHFLADKSKNRIADIAKTSELLKKAARDSYRLDKCMYEPLNVSLASSFNCIQTYQKEIKLIDQAIEKSINGMNPNAFIILKSIPGIGPVWAGGMLAEIGDITAFHSSDALAKYAGLTWRKSDSGDFASEDNPITKAGNTYLRYYLGEAANSVRRHVPEYGEYYAKKYAEVAKHQHKRALALTSRKFVRLVFGLLVKNQLYTGEQLDPEYNIEPN</sequence>
<dbReference type="OrthoDB" id="9811278at2"/>
<dbReference type="NCBIfam" id="NF033542">
    <property type="entry name" value="transpos_IS110"/>
    <property type="match status" value="1"/>
</dbReference>
<evidence type="ECO:0000313" key="4">
    <source>
        <dbReference type="Proteomes" id="UP000184301"/>
    </source>
</evidence>
<feature type="domain" description="Transposase IS110-like N-terminal" evidence="1">
    <location>
        <begin position="12"/>
        <end position="173"/>
    </location>
</feature>
<reference evidence="3 4" key="1">
    <citation type="submission" date="2016-11" db="EMBL/GenBank/DDBJ databases">
        <authorList>
            <person name="Jaros S."/>
            <person name="Januszkiewicz K."/>
            <person name="Wedrychowicz H."/>
        </authorList>
    </citation>
    <scope>NUCLEOTIDE SEQUENCE [LARGE SCALE GENOMIC DNA]</scope>
    <source>
        <strain evidence="3 4">DSM 15480</strain>
    </source>
</reference>
<evidence type="ECO:0000259" key="1">
    <source>
        <dbReference type="Pfam" id="PF01548"/>
    </source>
</evidence>
<gene>
    <name evidence="3" type="ORF">SAMN02745243_00257</name>
</gene>
<accession>A0A1M6I7E8</accession>
<protein>
    <submittedName>
        <fullName evidence="3">Transposase IS116/IS110/IS902 family protein</fullName>
    </submittedName>
</protein>
<evidence type="ECO:0000313" key="3">
    <source>
        <dbReference type="EMBL" id="SHJ30316.1"/>
    </source>
</evidence>
<dbReference type="Pfam" id="PF01548">
    <property type="entry name" value="DEDD_Tnp_IS110"/>
    <property type="match status" value="1"/>
</dbReference>
<dbReference type="Pfam" id="PF02371">
    <property type="entry name" value="Transposase_20"/>
    <property type="match status" value="1"/>
</dbReference>